<gene>
    <name evidence="2" type="ORF">PITG_12648</name>
</gene>
<protein>
    <submittedName>
        <fullName evidence="2">Uncharacterized protein</fullName>
    </submittedName>
</protein>
<evidence type="ECO:0000313" key="3">
    <source>
        <dbReference type="Proteomes" id="UP000006643"/>
    </source>
</evidence>
<dbReference type="InParanoid" id="D0NNF6"/>
<proteinExistence type="predicted"/>
<dbReference type="KEGG" id="pif:PITG_12648"/>
<evidence type="ECO:0000256" key="1">
    <source>
        <dbReference type="SAM" id="MobiDB-lite"/>
    </source>
</evidence>
<name>D0NNF6_PHYIT</name>
<feature type="compositionally biased region" description="Acidic residues" evidence="1">
    <location>
        <begin position="7"/>
        <end position="17"/>
    </location>
</feature>
<dbReference type="HOGENOM" id="CLU_935286_0_0_1"/>
<dbReference type="Proteomes" id="UP000006643">
    <property type="component" value="Unassembled WGS sequence"/>
</dbReference>
<feature type="region of interest" description="Disordered" evidence="1">
    <location>
        <begin position="1"/>
        <end position="116"/>
    </location>
</feature>
<sequence length="298" mass="31933">MAKDIALDLDEEAEAADDQLVGAGSKNRETTAVDEPDYINKDDGENLAEITGAGDGETAACPLPVAGPRSEPPQAYGDHPSGNEQHPTSRSEVKRRRSADEAETPSSGDGGQEHFRLIKPPRPAIATSEALATNDKKGSGTKEGIAARTRSQLRRAPYPATNTPGDQERRASDVGRTPEQGAANCDGSQGDAIDDAWQSPIPAGCSRRRAKRSENAVDADIGHVQGVTCWNFRLNDWVIDLTAKDQSEYGLANTDNNYSGKKGSCVVRAVERTTQPEHTMATLNMMTMTPSRTMGSRQ</sequence>
<dbReference type="AlphaFoldDB" id="D0NNF6"/>
<dbReference type="VEuPathDB" id="FungiDB:PITG_12648"/>
<accession>D0NNF6</accession>
<dbReference type="RefSeq" id="XP_002899396.1">
    <property type="nucleotide sequence ID" value="XM_002899350.1"/>
</dbReference>
<dbReference type="EMBL" id="DS028148">
    <property type="protein sequence ID" value="EEY62092.1"/>
    <property type="molecule type" value="Genomic_DNA"/>
</dbReference>
<evidence type="ECO:0000313" key="2">
    <source>
        <dbReference type="EMBL" id="EEY62092.1"/>
    </source>
</evidence>
<organism evidence="2 3">
    <name type="scientific">Phytophthora infestans (strain T30-4)</name>
    <name type="common">Potato late blight agent</name>
    <dbReference type="NCBI Taxonomy" id="403677"/>
    <lineage>
        <taxon>Eukaryota</taxon>
        <taxon>Sar</taxon>
        <taxon>Stramenopiles</taxon>
        <taxon>Oomycota</taxon>
        <taxon>Peronosporomycetes</taxon>
        <taxon>Peronosporales</taxon>
        <taxon>Peronosporaceae</taxon>
        <taxon>Phytophthora</taxon>
    </lineage>
</organism>
<dbReference type="GeneID" id="9474350"/>
<reference evidence="3" key="1">
    <citation type="journal article" date="2009" name="Nature">
        <title>Genome sequence and analysis of the Irish potato famine pathogen Phytophthora infestans.</title>
        <authorList>
            <consortium name="The Broad Institute Genome Sequencing Platform"/>
            <person name="Haas B.J."/>
            <person name="Kamoun S."/>
            <person name="Zody M.C."/>
            <person name="Jiang R.H."/>
            <person name="Handsaker R.E."/>
            <person name="Cano L.M."/>
            <person name="Grabherr M."/>
            <person name="Kodira C.D."/>
            <person name="Raffaele S."/>
            <person name="Torto-Alalibo T."/>
            <person name="Bozkurt T.O."/>
            <person name="Ah-Fong A.M."/>
            <person name="Alvarado L."/>
            <person name="Anderson V.L."/>
            <person name="Armstrong M.R."/>
            <person name="Avrova A."/>
            <person name="Baxter L."/>
            <person name="Beynon J."/>
            <person name="Boevink P.C."/>
            <person name="Bollmann S.R."/>
            <person name="Bos J.I."/>
            <person name="Bulone V."/>
            <person name="Cai G."/>
            <person name="Cakir C."/>
            <person name="Carrington J.C."/>
            <person name="Chawner M."/>
            <person name="Conti L."/>
            <person name="Costanzo S."/>
            <person name="Ewan R."/>
            <person name="Fahlgren N."/>
            <person name="Fischbach M.A."/>
            <person name="Fugelstad J."/>
            <person name="Gilroy E.M."/>
            <person name="Gnerre S."/>
            <person name="Green P.J."/>
            <person name="Grenville-Briggs L.J."/>
            <person name="Griffith J."/>
            <person name="Grunwald N.J."/>
            <person name="Horn K."/>
            <person name="Horner N.R."/>
            <person name="Hu C.H."/>
            <person name="Huitema E."/>
            <person name="Jeong D.H."/>
            <person name="Jones A.M."/>
            <person name="Jones J.D."/>
            <person name="Jones R.W."/>
            <person name="Karlsson E.K."/>
            <person name="Kunjeti S.G."/>
            <person name="Lamour K."/>
            <person name="Liu Z."/>
            <person name="Ma L."/>
            <person name="Maclean D."/>
            <person name="Chibucos M.C."/>
            <person name="McDonald H."/>
            <person name="McWalters J."/>
            <person name="Meijer H.J."/>
            <person name="Morgan W."/>
            <person name="Morris P.F."/>
            <person name="Munro C.A."/>
            <person name="O'Neill K."/>
            <person name="Ospina-Giraldo M."/>
            <person name="Pinzon A."/>
            <person name="Pritchard L."/>
            <person name="Ramsahoye B."/>
            <person name="Ren Q."/>
            <person name="Restrepo S."/>
            <person name="Roy S."/>
            <person name="Sadanandom A."/>
            <person name="Savidor A."/>
            <person name="Schornack S."/>
            <person name="Schwartz D.C."/>
            <person name="Schumann U.D."/>
            <person name="Schwessinger B."/>
            <person name="Seyer L."/>
            <person name="Sharpe T."/>
            <person name="Silvar C."/>
            <person name="Song J."/>
            <person name="Studholme D.J."/>
            <person name="Sykes S."/>
            <person name="Thines M."/>
            <person name="van de Vondervoort P.J."/>
            <person name="Phuntumart V."/>
            <person name="Wawra S."/>
            <person name="Weide R."/>
            <person name="Win J."/>
            <person name="Young C."/>
            <person name="Zhou S."/>
            <person name="Fry W."/>
            <person name="Meyers B.C."/>
            <person name="van West P."/>
            <person name="Ristaino J."/>
            <person name="Govers F."/>
            <person name="Birch P.R."/>
            <person name="Whisson S.C."/>
            <person name="Judelson H.S."/>
            <person name="Nusbaum C."/>
        </authorList>
    </citation>
    <scope>NUCLEOTIDE SEQUENCE [LARGE SCALE GENOMIC DNA]</scope>
    <source>
        <strain evidence="3">T30-4</strain>
    </source>
</reference>
<feature type="region of interest" description="Disordered" evidence="1">
    <location>
        <begin position="129"/>
        <end position="199"/>
    </location>
</feature>
<keyword evidence="3" id="KW-1185">Reference proteome</keyword>